<organism evidence="1 2">
    <name type="scientific">Candidatus Staskawiczbacteria bacterium RIFCSPHIGHO2_02_FULL_42_22</name>
    <dbReference type="NCBI Taxonomy" id="1802207"/>
    <lineage>
        <taxon>Bacteria</taxon>
        <taxon>Candidatus Staskawicziibacteriota</taxon>
    </lineage>
</organism>
<evidence type="ECO:0000313" key="2">
    <source>
        <dbReference type="Proteomes" id="UP000178820"/>
    </source>
</evidence>
<evidence type="ECO:0000313" key="1">
    <source>
        <dbReference type="EMBL" id="OGZ69371.1"/>
    </source>
</evidence>
<dbReference type="AlphaFoldDB" id="A0A1G2I4F8"/>
<dbReference type="STRING" id="1802207.A3D44_02865"/>
<proteinExistence type="predicted"/>
<dbReference type="Proteomes" id="UP000178820">
    <property type="component" value="Unassembled WGS sequence"/>
</dbReference>
<sequence>MSDWGPAVGLVTQKHKNGVLNVTTIFPENDGKGGTYNLTGWEVIHLPEATAEDFHSALVEMIFDQSERIKSIESTLKEIRASVFDAIGSAKK</sequence>
<protein>
    <submittedName>
        <fullName evidence="1">Uncharacterized protein</fullName>
    </submittedName>
</protein>
<accession>A0A1G2I4F8</accession>
<comment type="caution">
    <text evidence="1">The sequence shown here is derived from an EMBL/GenBank/DDBJ whole genome shotgun (WGS) entry which is preliminary data.</text>
</comment>
<name>A0A1G2I4F8_9BACT</name>
<reference evidence="1 2" key="1">
    <citation type="journal article" date="2016" name="Nat. Commun.">
        <title>Thousands of microbial genomes shed light on interconnected biogeochemical processes in an aquifer system.</title>
        <authorList>
            <person name="Anantharaman K."/>
            <person name="Brown C.T."/>
            <person name="Hug L.A."/>
            <person name="Sharon I."/>
            <person name="Castelle C.J."/>
            <person name="Probst A.J."/>
            <person name="Thomas B.C."/>
            <person name="Singh A."/>
            <person name="Wilkins M.J."/>
            <person name="Karaoz U."/>
            <person name="Brodie E.L."/>
            <person name="Williams K.H."/>
            <person name="Hubbard S.S."/>
            <person name="Banfield J.F."/>
        </authorList>
    </citation>
    <scope>NUCLEOTIDE SEQUENCE [LARGE SCALE GENOMIC DNA]</scope>
</reference>
<dbReference type="EMBL" id="MHOT01000012">
    <property type="protein sequence ID" value="OGZ69371.1"/>
    <property type="molecule type" value="Genomic_DNA"/>
</dbReference>
<gene>
    <name evidence="1" type="ORF">A3D44_02865</name>
</gene>